<keyword evidence="3" id="KW-1185">Reference proteome</keyword>
<feature type="region of interest" description="Disordered" evidence="1">
    <location>
        <begin position="1"/>
        <end position="32"/>
    </location>
</feature>
<reference evidence="2 3" key="1">
    <citation type="submission" date="2024-02" db="EMBL/GenBank/DDBJ databases">
        <authorList>
            <person name="Vignale AGUSTIN F."/>
            <person name="Sosa J E."/>
            <person name="Modenutti C."/>
        </authorList>
    </citation>
    <scope>NUCLEOTIDE SEQUENCE [LARGE SCALE GENOMIC DNA]</scope>
</reference>
<feature type="compositionally biased region" description="Polar residues" evidence="1">
    <location>
        <begin position="55"/>
        <end position="68"/>
    </location>
</feature>
<evidence type="ECO:0000256" key="1">
    <source>
        <dbReference type="SAM" id="MobiDB-lite"/>
    </source>
</evidence>
<accession>A0ABC8UIS0</accession>
<feature type="region of interest" description="Disordered" evidence="1">
    <location>
        <begin position="55"/>
        <end position="96"/>
    </location>
</feature>
<proteinExistence type="predicted"/>
<dbReference type="Proteomes" id="UP001642360">
    <property type="component" value="Unassembled WGS sequence"/>
</dbReference>
<dbReference type="EMBL" id="CAUOFW020007873">
    <property type="protein sequence ID" value="CAK9180941.1"/>
    <property type="molecule type" value="Genomic_DNA"/>
</dbReference>
<evidence type="ECO:0000313" key="3">
    <source>
        <dbReference type="Proteomes" id="UP001642360"/>
    </source>
</evidence>
<evidence type="ECO:0000313" key="2">
    <source>
        <dbReference type="EMBL" id="CAK9180941.1"/>
    </source>
</evidence>
<feature type="compositionally biased region" description="Polar residues" evidence="1">
    <location>
        <begin position="12"/>
        <end position="24"/>
    </location>
</feature>
<sequence>MENGEHSGKNIVDQNGENILQTESAQRRDTEDLLVTNPDLVLEVNDDAEQVTNEVSKFSRQDNMNEAQDMQGGGFNGHDMQDPTVMQEGGDSDKGAHNLSLNDATTCDTPSYQNNVANPLDQNNDASPPDQNNDAETMIKSVYDFAAYNLNEDFRIRAVSLSNPSNSRASSIRFEMLSPD</sequence>
<protein>
    <submittedName>
        <fullName evidence="2">Uncharacterized protein</fullName>
    </submittedName>
</protein>
<gene>
    <name evidence="2" type="ORF">ILEXP_LOCUS50965</name>
</gene>
<organism evidence="2 3">
    <name type="scientific">Ilex paraguariensis</name>
    <name type="common">yerba mate</name>
    <dbReference type="NCBI Taxonomy" id="185542"/>
    <lineage>
        <taxon>Eukaryota</taxon>
        <taxon>Viridiplantae</taxon>
        <taxon>Streptophyta</taxon>
        <taxon>Embryophyta</taxon>
        <taxon>Tracheophyta</taxon>
        <taxon>Spermatophyta</taxon>
        <taxon>Magnoliopsida</taxon>
        <taxon>eudicotyledons</taxon>
        <taxon>Gunneridae</taxon>
        <taxon>Pentapetalae</taxon>
        <taxon>asterids</taxon>
        <taxon>campanulids</taxon>
        <taxon>Aquifoliales</taxon>
        <taxon>Aquifoliaceae</taxon>
        <taxon>Ilex</taxon>
    </lineage>
</organism>
<dbReference type="AlphaFoldDB" id="A0ABC8UIS0"/>
<comment type="caution">
    <text evidence="2">The sequence shown here is derived from an EMBL/GenBank/DDBJ whole genome shotgun (WGS) entry which is preliminary data.</text>
</comment>
<name>A0ABC8UIS0_9AQUA</name>